<dbReference type="GO" id="GO:0009279">
    <property type="term" value="C:cell outer membrane"/>
    <property type="evidence" value="ECO:0007669"/>
    <property type="project" value="UniProtKB-SubCell"/>
</dbReference>
<dbReference type="SUPFAM" id="SSF56935">
    <property type="entry name" value="Porins"/>
    <property type="match status" value="1"/>
</dbReference>
<dbReference type="PANTHER" id="PTHR47234">
    <property type="match status" value="1"/>
</dbReference>
<dbReference type="EMBL" id="JACLAW010000001">
    <property type="protein sequence ID" value="MBC2664236.1"/>
    <property type="molecule type" value="Genomic_DNA"/>
</dbReference>
<keyword evidence="2 4" id="KW-0472">Membrane</keyword>
<dbReference type="InterPro" id="IPR037066">
    <property type="entry name" value="Plug_dom_sf"/>
</dbReference>
<organism evidence="8 9">
    <name type="scientific">Novosphingobium flavum</name>
    <dbReference type="NCBI Taxonomy" id="1778672"/>
    <lineage>
        <taxon>Bacteria</taxon>
        <taxon>Pseudomonadati</taxon>
        <taxon>Pseudomonadota</taxon>
        <taxon>Alphaproteobacteria</taxon>
        <taxon>Sphingomonadales</taxon>
        <taxon>Sphingomonadaceae</taxon>
        <taxon>Novosphingobium</taxon>
    </lineage>
</organism>
<keyword evidence="4" id="KW-0798">TonB box</keyword>
<dbReference type="Pfam" id="PF07715">
    <property type="entry name" value="Plug"/>
    <property type="match status" value="1"/>
</dbReference>
<evidence type="ECO:0000256" key="1">
    <source>
        <dbReference type="ARBA" id="ARBA00004442"/>
    </source>
</evidence>
<evidence type="ECO:0000259" key="6">
    <source>
        <dbReference type="Pfam" id="PF00593"/>
    </source>
</evidence>
<dbReference type="Proteomes" id="UP000566813">
    <property type="component" value="Unassembled WGS sequence"/>
</dbReference>
<feature type="domain" description="TonB-dependent receptor-like beta-barrel" evidence="6">
    <location>
        <begin position="413"/>
        <end position="911"/>
    </location>
</feature>
<evidence type="ECO:0000313" key="9">
    <source>
        <dbReference type="Proteomes" id="UP000566813"/>
    </source>
</evidence>
<gene>
    <name evidence="8" type="ORF">H7F51_01750</name>
</gene>
<protein>
    <submittedName>
        <fullName evidence="8">TonB-dependent receptor</fullName>
    </submittedName>
</protein>
<keyword evidence="8" id="KW-0675">Receptor</keyword>
<dbReference type="Gene3D" id="2.170.130.10">
    <property type="entry name" value="TonB-dependent receptor, plug domain"/>
    <property type="match status" value="1"/>
</dbReference>
<dbReference type="PANTHER" id="PTHR47234:SF3">
    <property type="entry name" value="SECRETIN_TONB SHORT N-TERMINAL DOMAIN-CONTAINING PROTEIN"/>
    <property type="match status" value="1"/>
</dbReference>
<dbReference type="InterPro" id="IPR000531">
    <property type="entry name" value="Beta-barrel_TonB"/>
</dbReference>
<evidence type="ECO:0000256" key="4">
    <source>
        <dbReference type="RuleBase" id="RU003357"/>
    </source>
</evidence>
<comment type="subcellular location">
    <subcellularLocation>
        <location evidence="1 4">Cell outer membrane</location>
    </subcellularLocation>
</comment>
<keyword evidence="3" id="KW-0998">Cell outer membrane</keyword>
<evidence type="ECO:0000256" key="2">
    <source>
        <dbReference type="ARBA" id="ARBA00023136"/>
    </source>
</evidence>
<feature type="chain" id="PRO_5031117519" evidence="5">
    <location>
        <begin position="26"/>
        <end position="953"/>
    </location>
</feature>
<evidence type="ECO:0000313" key="8">
    <source>
        <dbReference type="EMBL" id="MBC2664236.1"/>
    </source>
</evidence>
<proteinExistence type="inferred from homology"/>
<keyword evidence="9" id="KW-1185">Reference proteome</keyword>
<accession>A0A7X1FNV2</accession>
<dbReference type="InterPro" id="IPR036942">
    <property type="entry name" value="Beta-barrel_TonB_sf"/>
</dbReference>
<reference evidence="8 9" key="1">
    <citation type="submission" date="2020-08" db="EMBL/GenBank/DDBJ databases">
        <title>The genome sequence of type strain Novosphingobium flavum NBRC 111647.</title>
        <authorList>
            <person name="Liu Y."/>
        </authorList>
    </citation>
    <scope>NUCLEOTIDE SEQUENCE [LARGE SCALE GENOMIC DNA]</scope>
    <source>
        <strain evidence="8 9">NBRC 111647</strain>
    </source>
</reference>
<dbReference type="AlphaFoldDB" id="A0A7X1FNV2"/>
<feature type="domain" description="TonB-dependent receptor plug" evidence="7">
    <location>
        <begin position="53"/>
        <end position="170"/>
    </location>
</feature>
<name>A0A7X1FNV2_9SPHN</name>
<evidence type="ECO:0000256" key="3">
    <source>
        <dbReference type="ARBA" id="ARBA00023237"/>
    </source>
</evidence>
<dbReference type="Pfam" id="PF00593">
    <property type="entry name" value="TonB_dep_Rec_b-barrel"/>
    <property type="match status" value="1"/>
</dbReference>
<dbReference type="RefSeq" id="WP_185662473.1">
    <property type="nucleotide sequence ID" value="NZ_JACLAW010000001.1"/>
</dbReference>
<comment type="caution">
    <text evidence="8">The sequence shown here is derived from an EMBL/GenBank/DDBJ whole genome shotgun (WGS) entry which is preliminary data.</text>
</comment>
<dbReference type="Gene3D" id="2.40.170.20">
    <property type="entry name" value="TonB-dependent receptor, beta-barrel domain"/>
    <property type="match status" value="1"/>
</dbReference>
<evidence type="ECO:0000256" key="5">
    <source>
        <dbReference type="SAM" id="SignalP"/>
    </source>
</evidence>
<feature type="signal peptide" evidence="5">
    <location>
        <begin position="1"/>
        <end position="25"/>
    </location>
</feature>
<sequence length="953" mass="100700">MPKLPLAVRLAVGASALTMAVSAHAQAARQPASQASSEDIVVTGSRTIKNGDDSPSPVTVASTQDLLQTQPGSLSNALNVLPVFAGSRTTSANPFFNGSATGGNSAANNLNLRNLGPIRTLVLMDGNRVPPTTFNNLVDVDIIPAMLVQRVETVTGGVSAVYGSDAVAGVVNYIIDKKFTGVRFEAEKGISERGDAPRYQLGLAWGTNLFGGRGHLEMSAQIIDEEGIPNRSARPNNYDWGVAGAGTAANPFILLQDITQASFAIGGKITNSVLANQYFSANGVLSPFVAGGFAGVSGTAGSPALQIGGSGARFDSTLVSAMRAKQFFARYDHEFGDNISGYAQFSGDIKTNQAFSNPIQLTNSVFSAANPFLPSTAATALNNANQATFTLSEIMGNFARLNNVASANQYIASIGLTGSGVKFKWDVNYTHGASTLHTAFANNINNQRLAAALDVVQTANGPACYAATQAATAAAYANCKPLNVFGPTAADSAALWDYVFQATDYRAVTLQDSAAVHLSGSPVDLPAGPLDLALSAEWRKMSFHSSTDANSNVRADCTGLRFNCNGSTFLWGYGFAGTAPISQTVKEAALEVNAPLMRDSAVGRALSVNGAVRYTDYDTSGSYWTWKAGLVWEVTDTLRFRGTVSRDIRAPTLYEQFAPINSVPVTFTDLLTNTSPRVPSSDLANPNLKAEIGHTLTGGFTWKPLPGFSFTVDAYRIKLKNAVAQISGFTSAFQNLCYASGGTSEWCALQIRPGNNYTSTAASNAVTGWYVAYRNLASIETSGVDVEANYASRLFDRPFSLRLLAAYQPHVTYEIPNVPTFDQGNAAFGPTGYSIGAGLRLTGFVHLEPAPRFAVDIMERWRSSMKLTGDPTAVIANNHVSPFATTNLTLSYSVQGTFMGDARLSFNVSNLFDAKPPAGAGTANGTRSGGSDGFVLGDDVLGRYYSLSFKTKL</sequence>
<dbReference type="InterPro" id="IPR012910">
    <property type="entry name" value="Plug_dom"/>
</dbReference>
<comment type="similarity">
    <text evidence="4">Belongs to the TonB-dependent receptor family.</text>
</comment>
<keyword evidence="5" id="KW-0732">Signal</keyword>
<evidence type="ECO:0000259" key="7">
    <source>
        <dbReference type="Pfam" id="PF07715"/>
    </source>
</evidence>